<gene>
    <name evidence="1" type="ORF">WQ57_04620</name>
</gene>
<proteinExistence type="predicted"/>
<comment type="caution">
    <text evidence="1">The sequence shown here is derived from an EMBL/GenBank/DDBJ whole genome shotgun (WGS) entry which is preliminary data.</text>
</comment>
<name>A0A0M2SY20_9BACI</name>
<dbReference type="PATRIC" id="fig|1408103.3.peg.1037"/>
<dbReference type="Proteomes" id="UP000034166">
    <property type="component" value="Unassembled WGS sequence"/>
</dbReference>
<protein>
    <submittedName>
        <fullName evidence="1">Uncharacterized protein</fullName>
    </submittedName>
</protein>
<dbReference type="Pfam" id="PF04525">
    <property type="entry name" value="LOR"/>
    <property type="match status" value="1"/>
</dbReference>
<organism evidence="1 2">
    <name type="scientific">Mesobacillus campisalis</name>
    <dbReference type="NCBI Taxonomy" id="1408103"/>
    <lineage>
        <taxon>Bacteria</taxon>
        <taxon>Bacillati</taxon>
        <taxon>Bacillota</taxon>
        <taxon>Bacilli</taxon>
        <taxon>Bacillales</taxon>
        <taxon>Bacillaceae</taxon>
        <taxon>Mesobacillus</taxon>
    </lineage>
</organism>
<accession>A0A0M2SY20</accession>
<dbReference type="AlphaFoldDB" id="A0A0M2SY20"/>
<evidence type="ECO:0000313" key="2">
    <source>
        <dbReference type="Proteomes" id="UP000034166"/>
    </source>
</evidence>
<dbReference type="InterPro" id="IPR007612">
    <property type="entry name" value="LOR"/>
</dbReference>
<evidence type="ECO:0000313" key="1">
    <source>
        <dbReference type="EMBL" id="KKK39073.1"/>
    </source>
</evidence>
<dbReference type="RefSeq" id="WP_046522564.1">
    <property type="nucleotide sequence ID" value="NZ_LAYY01000004.1"/>
</dbReference>
<sequence>MDSRVYFKDQMFSAGRTDIYNESQEKVGKLDLKSAFTSSMSVENAQGELLVEGSFPFLSGKWLVKTPDGPELGRVRAAFTFFSKKYYYDKDYESFEIESPAFSREYTILNAGRQEVASFKKVNGFFQSAAFELNNVSDSLLTEELIAVVMGVNEIEKRRRNASANGGA</sequence>
<reference evidence="1 2" key="1">
    <citation type="submission" date="2015-04" db="EMBL/GenBank/DDBJ databases">
        <title>Taxonomic description and genome sequence of Bacillus campisalis sp. nov., a novel member of the genus Bacillus isolated from solar saltern.</title>
        <authorList>
            <person name="Mathan Kumar R."/>
            <person name="Kaur G."/>
            <person name="Kumar A."/>
            <person name="Singh N.K."/>
            <person name="Kaur N."/>
            <person name="Kumar N."/>
            <person name="Mayilraj S."/>
        </authorList>
    </citation>
    <scope>NUCLEOTIDE SEQUENCE [LARGE SCALE GENOMIC DNA]</scope>
    <source>
        <strain evidence="1 2">SA2-6</strain>
    </source>
</reference>
<dbReference type="OrthoDB" id="2692055at2"/>
<keyword evidence="2" id="KW-1185">Reference proteome</keyword>
<dbReference type="EMBL" id="LAYY01000004">
    <property type="protein sequence ID" value="KKK39073.1"/>
    <property type="molecule type" value="Genomic_DNA"/>
</dbReference>